<evidence type="ECO:0000313" key="3">
    <source>
        <dbReference type="Proteomes" id="UP001501057"/>
    </source>
</evidence>
<keyword evidence="1" id="KW-0472">Membrane</keyword>
<reference evidence="3" key="1">
    <citation type="journal article" date="2019" name="Int. J. Syst. Evol. Microbiol.">
        <title>The Global Catalogue of Microorganisms (GCM) 10K type strain sequencing project: providing services to taxonomists for standard genome sequencing and annotation.</title>
        <authorList>
            <consortium name="The Broad Institute Genomics Platform"/>
            <consortium name="The Broad Institute Genome Sequencing Center for Infectious Disease"/>
            <person name="Wu L."/>
            <person name="Ma J."/>
        </authorList>
    </citation>
    <scope>NUCLEOTIDE SEQUENCE [LARGE SCALE GENOMIC DNA]</scope>
    <source>
        <strain evidence="3">JCM 13518</strain>
    </source>
</reference>
<evidence type="ECO:0000313" key="2">
    <source>
        <dbReference type="EMBL" id="GAA1726571.1"/>
    </source>
</evidence>
<sequence length="151" mass="16324">MVRYAYDVPGFEDRSLEVEVTTLGTKRLFLDGAPPPRQGSFTLTRTDGTQVEARFTAVNLGLDVPQLLVEGRTYDAVAPLPGWHVAWAAAPVLLVFVSCLVGLVVGVLVGFVNIQILRRVEPPWRALLVTGAINVVVVGGWLTVASILMDL</sequence>
<dbReference type="RefSeq" id="WP_344197204.1">
    <property type="nucleotide sequence ID" value="NZ_BAAAME010000002.1"/>
</dbReference>
<dbReference type="EMBL" id="BAAAME010000002">
    <property type="protein sequence ID" value="GAA1726571.1"/>
    <property type="molecule type" value="Genomic_DNA"/>
</dbReference>
<name>A0ABP4VLG2_9ACTN</name>
<keyword evidence="3" id="KW-1185">Reference proteome</keyword>
<gene>
    <name evidence="2" type="ORF">GCM10009710_04060</name>
</gene>
<organism evidence="2 3">
    <name type="scientific">Aeromicrobium alkaliterrae</name>
    <dbReference type="NCBI Taxonomy" id="302168"/>
    <lineage>
        <taxon>Bacteria</taxon>
        <taxon>Bacillati</taxon>
        <taxon>Actinomycetota</taxon>
        <taxon>Actinomycetes</taxon>
        <taxon>Propionibacteriales</taxon>
        <taxon>Nocardioidaceae</taxon>
        <taxon>Aeromicrobium</taxon>
    </lineage>
</organism>
<keyword evidence="1" id="KW-0812">Transmembrane</keyword>
<proteinExistence type="predicted"/>
<feature type="transmembrane region" description="Helical" evidence="1">
    <location>
        <begin position="85"/>
        <end position="114"/>
    </location>
</feature>
<feature type="transmembrane region" description="Helical" evidence="1">
    <location>
        <begin position="126"/>
        <end position="149"/>
    </location>
</feature>
<keyword evidence="1" id="KW-1133">Transmembrane helix</keyword>
<dbReference type="Proteomes" id="UP001501057">
    <property type="component" value="Unassembled WGS sequence"/>
</dbReference>
<accession>A0ABP4VLG2</accession>
<protein>
    <submittedName>
        <fullName evidence="2">Uncharacterized protein</fullName>
    </submittedName>
</protein>
<evidence type="ECO:0000256" key="1">
    <source>
        <dbReference type="SAM" id="Phobius"/>
    </source>
</evidence>
<comment type="caution">
    <text evidence="2">The sequence shown here is derived from an EMBL/GenBank/DDBJ whole genome shotgun (WGS) entry which is preliminary data.</text>
</comment>